<dbReference type="AlphaFoldDB" id="A0A6M3L6N2"/>
<organism evidence="2">
    <name type="scientific">viral metagenome</name>
    <dbReference type="NCBI Taxonomy" id="1070528"/>
    <lineage>
        <taxon>unclassified sequences</taxon>
        <taxon>metagenomes</taxon>
        <taxon>organismal metagenomes</taxon>
    </lineage>
</organism>
<feature type="transmembrane region" description="Helical" evidence="1">
    <location>
        <begin position="60"/>
        <end position="80"/>
    </location>
</feature>
<name>A0A6M3L6N2_9ZZZZ</name>
<keyword evidence="1" id="KW-0472">Membrane</keyword>
<evidence type="ECO:0000313" key="2">
    <source>
        <dbReference type="EMBL" id="QJA89959.1"/>
    </source>
</evidence>
<keyword evidence="1" id="KW-0812">Transmembrane</keyword>
<proteinExistence type="predicted"/>
<accession>A0A6M3L6N2</accession>
<protein>
    <submittedName>
        <fullName evidence="2">Uncharacterized protein</fullName>
    </submittedName>
</protein>
<dbReference type="EMBL" id="MT142881">
    <property type="protein sequence ID" value="QJA89959.1"/>
    <property type="molecule type" value="Genomic_DNA"/>
</dbReference>
<sequence length="83" mass="9583">MDDENRRILLDLKEDVGRLKETAQNTYLLVAKLEEHNAVQNGHILDLIKTANKNTFWRKAIAEVGIPIIVLMFGWLIWIVSIL</sequence>
<evidence type="ECO:0000256" key="1">
    <source>
        <dbReference type="SAM" id="Phobius"/>
    </source>
</evidence>
<gene>
    <name evidence="2" type="ORF">MM415B02465_0005</name>
</gene>
<keyword evidence="1" id="KW-1133">Transmembrane helix</keyword>
<reference evidence="2" key="1">
    <citation type="submission" date="2020-03" db="EMBL/GenBank/DDBJ databases">
        <title>The deep terrestrial virosphere.</title>
        <authorList>
            <person name="Holmfeldt K."/>
            <person name="Nilsson E."/>
            <person name="Simone D."/>
            <person name="Lopez-Fernandez M."/>
            <person name="Wu X."/>
            <person name="de Brujin I."/>
            <person name="Lundin D."/>
            <person name="Andersson A."/>
            <person name="Bertilsson S."/>
            <person name="Dopson M."/>
        </authorList>
    </citation>
    <scope>NUCLEOTIDE SEQUENCE</scope>
    <source>
        <strain evidence="2">MM415B02465</strain>
    </source>
</reference>